<evidence type="ECO:0000313" key="4">
    <source>
        <dbReference type="Proteomes" id="UP001501427"/>
    </source>
</evidence>
<dbReference type="Proteomes" id="UP001501427">
    <property type="component" value="Unassembled WGS sequence"/>
</dbReference>
<keyword evidence="4" id="KW-1185">Reference proteome</keyword>
<dbReference type="EMBL" id="JACHMV010000001">
    <property type="protein sequence ID" value="MBB4771851.1"/>
    <property type="molecule type" value="Genomic_DNA"/>
</dbReference>
<dbReference type="RefSeq" id="WP_184878700.1">
    <property type="nucleotide sequence ID" value="NZ_BAAAHD010000001.1"/>
</dbReference>
<proteinExistence type="predicted"/>
<comment type="caution">
    <text evidence="2">The sequence shown here is derived from an EMBL/GenBank/DDBJ whole genome shotgun (WGS) entry which is preliminary data.</text>
</comment>
<reference evidence="2 3" key="3">
    <citation type="submission" date="2020-08" db="EMBL/GenBank/DDBJ databases">
        <title>Sequencing the genomes of 1000 actinobacteria strains.</title>
        <authorList>
            <person name="Klenk H.-P."/>
        </authorList>
    </citation>
    <scope>NUCLEOTIDE SEQUENCE [LARGE SCALE GENOMIC DNA]</scope>
    <source>
        <strain evidence="2 3">DSM 44772</strain>
    </source>
</reference>
<protein>
    <submittedName>
        <fullName evidence="2">Uncharacterized protein</fullName>
    </submittedName>
</protein>
<dbReference type="AlphaFoldDB" id="A0A7W7I7A5"/>
<sequence length="127" mass="13933">MILHAHGRVSWERARDLLSGTECAWTDLDGAHIAAPPADIPLGAGHLWAWDPDRCLRLRFDDDAVYVGELTETGAGETVTVTVRTGIRLWGPGDLQAGPLPDEARVGHWDLLEVTGSRPATFVRRRT</sequence>
<dbReference type="EMBL" id="BAAAHD010000001">
    <property type="protein sequence ID" value="GAA0543957.1"/>
    <property type="molecule type" value="Genomic_DNA"/>
</dbReference>
<dbReference type="Proteomes" id="UP000549343">
    <property type="component" value="Unassembled WGS sequence"/>
</dbReference>
<accession>A0A7W7I7A5</accession>
<reference evidence="1" key="4">
    <citation type="submission" date="2023-12" db="EMBL/GenBank/DDBJ databases">
        <authorList>
            <person name="Sun Q."/>
            <person name="Inoue M."/>
        </authorList>
    </citation>
    <scope>NUCLEOTIDE SEQUENCE</scope>
    <source>
        <strain evidence="1">JCM 10667</strain>
    </source>
</reference>
<evidence type="ECO:0000313" key="1">
    <source>
        <dbReference type="EMBL" id="GAA0543957.1"/>
    </source>
</evidence>
<evidence type="ECO:0000313" key="3">
    <source>
        <dbReference type="Proteomes" id="UP000549343"/>
    </source>
</evidence>
<reference evidence="4" key="2">
    <citation type="journal article" date="2019" name="Int. J. Syst. Evol. Microbiol.">
        <title>The Global Catalogue of Microorganisms (GCM) 10K type strain sequencing project: providing services to taxonomists for standard genome sequencing and annotation.</title>
        <authorList>
            <consortium name="The Broad Institute Genomics Platform"/>
            <consortium name="The Broad Institute Genome Sequencing Center for Infectious Disease"/>
            <person name="Wu L."/>
            <person name="Ma J."/>
        </authorList>
    </citation>
    <scope>NUCLEOTIDE SEQUENCE [LARGE SCALE GENOMIC DNA]</scope>
    <source>
        <strain evidence="4">JCM 10667</strain>
    </source>
</reference>
<name>A0A7W7I7A5_9ACTN</name>
<evidence type="ECO:0000313" key="2">
    <source>
        <dbReference type="EMBL" id="MBB4771851.1"/>
    </source>
</evidence>
<reference evidence="1" key="1">
    <citation type="journal article" date="2014" name="Int. J. Syst. Evol. Microbiol.">
        <title>Complete genome of a new Firmicutes species belonging to the dominant human colonic microbiota ('Ruminococcus bicirculans') reveals two chromosomes and a selective capacity to utilize plant glucans.</title>
        <authorList>
            <consortium name="NISC Comparative Sequencing Program"/>
            <person name="Wegmann U."/>
            <person name="Louis P."/>
            <person name="Goesmann A."/>
            <person name="Henrissat B."/>
            <person name="Duncan S.H."/>
            <person name="Flint H.J."/>
        </authorList>
    </citation>
    <scope>NUCLEOTIDE SEQUENCE</scope>
    <source>
        <strain evidence="1">JCM 10667</strain>
    </source>
</reference>
<gene>
    <name evidence="2" type="ORF">F4557_000269</name>
    <name evidence="1" type="ORF">GCM10009546_02500</name>
</gene>
<organism evidence="2 3">
    <name type="scientific">Actinomadura livida</name>
    <dbReference type="NCBI Taxonomy" id="79909"/>
    <lineage>
        <taxon>Bacteria</taxon>
        <taxon>Bacillati</taxon>
        <taxon>Actinomycetota</taxon>
        <taxon>Actinomycetes</taxon>
        <taxon>Streptosporangiales</taxon>
        <taxon>Thermomonosporaceae</taxon>
        <taxon>Actinomadura</taxon>
    </lineage>
</organism>